<feature type="signal peptide" evidence="1">
    <location>
        <begin position="1"/>
        <end position="16"/>
    </location>
</feature>
<dbReference type="EMBL" id="CP141882">
    <property type="protein sequence ID" value="WRT64593.1"/>
    <property type="molecule type" value="Genomic_DNA"/>
</dbReference>
<dbReference type="Pfam" id="PF03009">
    <property type="entry name" value="GDPD"/>
    <property type="match status" value="1"/>
</dbReference>
<feature type="chain" id="PRO_5046920950" description="GP-PDE domain-containing protein" evidence="1">
    <location>
        <begin position="17"/>
        <end position="337"/>
    </location>
</feature>
<dbReference type="RefSeq" id="XP_062789333.1">
    <property type="nucleotide sequence ID" value="XM_062933282.1"/>
</dbReference>
<dbReference type="Gene3D" id="3.20.20.190">
    <property type="entry name" value="Phosphatidylinositol (PI) phosphodiesterase"/>
    <property type="match status" value="2"/>
</dbReference>
<organism evidence="3 4">
    <name type="scientific">Kwoniella shivajii</name>
    <dbReference type="NCBI Taxonomy" id="564305"/>
    <lineage>
        <taxon>Eukaryota</taxon>
        <taxon>Fungi</taxon>
        <taxon>Dikarya</taxon>
        <taxon>Basidiomycota</taxon>
        <taxon>Agaricomycotina</taxon>
        <taxon>Tremellomycetes</taxon>
        <taxon>Tremellales</taxon>
        <taxon>Cryptococcaceae</taxon>
        <taxon>Kwoniella</taxon>
    </lineage>
</organism>
<feature type="domain" description="GP-PDE" evidence="2">
    <location>
        <begin position="28"/>
        <end position="308"/>
    </location>
</feature>
<evidence type="ECO:0000313" key="4">
    <source>
        <dbReference type="Proteomes" id="UP001329825"/>
    </source>
</evidence>
<dbReference type="Proteomes" id="UP001329825">
    <property type="component" value="Chromosome 2"/>
</dbReference>
<dbReference type="PROSITE" id="PS50007">
    <property type="entry name" value="PIPLC_X_DOMAIN"/>
    <property type="match status" value="1"/>
</dbReference>
<name>A0ABZ1CSD0_9TREE</name>
<dbReference type="PANTHER" id="PTHR46211:SF14">
    <property type="entry name" value="GLYCEROPHOSPHODIESTER PHOSPHODIESTERASE"/>
    <property type="match status" value="1"/>
</dbReference>
<accession>A0ABZ1CSD0</accession>
<reference evidence="3 4" key="1">
    <citation type="submission" date="2024-01" db="EMBL/GenBank/DDBJ databases">
        <title>Comparative genomics of Cryptococcus and Kwoniella reveals pathogenesis evolution and contrasting modes of karyotype evolution via chromosome fusion or intercentromeric recombination.</title>
        <authorList>
            <person name="Coelho M.A."/>
            <person name="David-Palma M."/>
            <person name="Shea T."/>
            <person name="Bowers K."/>
            <person name="McGinley-Smith S."/>
            <person name="Mohammad A.W."/>
            <person name="Gnirke A."/>
            <person name="Yurkov A.M."/>
            <person name="Nowrousian M."/>
            <person name="Sun S."/>
            <person name="Cuomo C.A."/>
            <person name="Heitman J."/>
        </authorList>
    </citation>
    <scope>NUCLEOTIDE SEQUENCE [LARGE SCALE GENOMIC DNA]</scope>
    <source>
        <strain evidence="3">CBS 11374</strain>
    </source>
</reference>
<protein>
    <recommendedName>
        <fullName evidence="2">GP-PDE domain-containing protein</fullName>
    </recommendedName>
</protein>
<evidence type="ECO:0000256" key="1">
    <source>
        <dbReference type="SAM" id="SignalP"/>
    </source>
</evidence>
<dbReference type="PROSITE" id="PS51704">
    <property type="entry name" value="GP_PDE"/>
    <property type="match status" value="1"/>
</dbReference>
<keyword evidence="1" id="KW-0732">Signal</keyword>
<dbReference type="GeneID" id="87953657"/>
<keyword evidence="4" id="KW-1185">Reference proteome</keyword>
<dbReference type="SUPFAM" id="SSF51695">
    <property type="entry name" value="PLC-like phosphodiesterases"/>
    <property type="match status" value="1"/>
</dbReference>
<dbReference type="InterPro" id="IPR030395">
    <property type="entry name" value="GP_PDE_dom"/>
</dbReference>
<evidence type="ECO:0000259" key="2">
    <source>
        <dbReference type="PROSITE" id="PS51704"/>
    </source>
</evidence>
<dbReference type="PANTHER" id="PTHR46211">
    <property type="entry name" value="GLYCEROPHOSPHORYL DIESTER PHOSPHODIESTERASE"/>
    <property type="match status" value="1"/>
</dbReference>
<sequence>MYAAALLPLLAILASATPVKRWSYEKYYDLQAHRGGRGETIENTLPSFAQGLLNGVTTLELDCGITKDGHAVVWHDENIDPTKCKDTGAVFDNDPMFPYVGKYIANLTLAQVQSLDCGSLRLDGFPLQEIVPKTRLATLPELFDFVKCATDEPVLITHQSFDWRALIKSKEVYPELRTSALCADSTLYKGGGNLTSHQRGPSGMVAGIDVDSFPGDTVCERVVRAAHSFGADYISPTETAAASAAGALDPSMDGWISFVSKEMVDTAHELGMGVKPWTANRKNTFDYLIDLGVDGVITDFPHEFRRHLEHLGGYDLAPLADPSRVAKCLAKHNQLTS</sequence>
<evidence type="ECO:0000313" key="3">
    <source>
        <dbReference type="EMBL" id="WRT64593.1"/>
    </source>
</evidence>
<dbReference type="InterPro" id="IPR017946">
    <property type="entry name" value="PLC-like_Pdiesterase_TIM-brl"/>
</dbReference>
<gene>
    <name evidence="3" type="ORF">IL334_001526</name>
</gene>
<proteinExistence type="predicted"/>